<reference evidence="3 4" key="1">
    <citation type="submission" date="2019-03" db="EMBL/GenBank/DDBJ databases">
        <title>Genomic Encyclopedia of Type Strains, Phase IV (KMG-IV): sequencing the most valuable type-strain genomes for metagenomic binning, comparative biology and taxonomic classification.</title>
        <authorList>
            <person name="Goeker M."/>
        </authorList>
    </citation>
    <scope>NUCLEOTIDE SEQUENCE [LARGE SCALE GENOMIC DNA]</scope>
    <source>
        <strain evidence="3 4">DSM 46770</strain>
    </source>
</reference>
<dbReference type="Proteomes" id="UP000295281">
    <property type="component" value="Unassembled WGS sequence"/>
</dbReference>
<accession>A0A4R6UX07</accession>
<dbReference type="InterPro" id="IPR025403">
    <property type="entry name" value="TgpA-like_C"/>
</dbReference>
<feature type="transmembrane region" description="Helical" evidence="1">
    <location>
        <begin position="51"/>
        <end position="73"/>
    </location>
</feature>
<name>A0A4R6UX07_9ACTN</name>
<protein>
    <submittedName>
        <fullName evidence="3">Uncharacterized protein DUF4129</fullName>
    </submittedName>
</protein>
<feature type="domain" description="Protein-glutamine gamma-glutamyltransferase-like C-terminal" evidence="2">
    <location>
        <begin position="119"/>
        <end position="187"/>
    </location>
</feature>
<keyword evidence="1" id="KW-0472">Membrane</keyword>
<comment type="caution">
    <text evidence="3">The sequence shown here is derived from an EMBL/GenBank/DDBJ whole genome shotgun (WGS) entry which is preliminary data.</text>
</comment>
<dbReference type="OrthoDB" id="3389322at2"/>
<evidence type="ECO:0000313" key="4">
    <source>
        <dbReference type="Proteomes" id="UP000295281"/>
    </source>
</evidence>
<gene>
    <name evidence="3" type="ORF">EV190_10970</name>
</gene>
<evidence type="ECO:0000256" key="1">
    <source>
        <dbReference type="SAM" id="Phobius"/>
    </source>
</evidence>
<keyword evidence="1" id="KW-0812">Transmembrane</keyword>
<keyword evidence="1" id="KW-1133">Transmembrane helix</keyword>
<evidence type="ECO:0000313" key="3">
    <source>
        <dbReference type="EMBL" id="TDQ51958.1"/>
    </source>
</evidence>
<organism evidence="3 4">
    <name type="scientific">Actinorugispora endophytica</name>
    <dbReference type="NCBI Taxonomy" id="1605990"/>
    <lineage>
        <taxon>Bacteria</taxon>
        <taxon>Bacillati</taxon>
        <taxon>Actinomycetota</taxon>
        <taxon>Actinomycetes</taxon>
        <taxon>Streptosporangiales</taxon>
        <taxon>Nocardiopsidaceae</taxon>
        <taxon>Actinorugispora</taxon>
    </lineage>
</organism>
<proteinExistence type="predicted"/>
<sequence length="203" mass="22455">MSREDAARVAREELADPIYGEAEPSLVERLYMWALDWLEQLMTQAGRSVPGGWWVLGPLLAVVALLVLGIILYTRPARRSRRRATVFGADTELTAADHRDLAERHAAEGRYPEAIRERMRAVNRDLEERAVITPRPGRTATELAAETSAALPERRADLYGAAALFNDVWYGDRTATAEGYGLVRDLDDALRSAVPAASTEPTP</sequence>
<evidence type="ECO:0000259" key="2">
    <source>
        <dbReference type="Pfam" id="PF13559"/>
    </source>
</evidence>
<dbReference type="EMBL" id="SNYN01000009">
    <property type="protein sequence ID" value="TDQ51958.1"/>
    <property type="molecule type" value="Genomic_DNA"/>
</dbReference>
<dbReference type="Pfam" id="PF13559">
    <property type="entry name" value="DUF4129"/>
    <property type="match status" value="1"/>
</dbReference>
<keyword evidence="4" id="KW-1185">Reference proteome</keyword>
<dbReference type="AlphaFoldDB" id="A0A4R6UX07"/>